<comment type="caution">
    <text evidence="1">The sequence shown here is derived from an EMBL/GenBank/DDBJ whole genome shotgun (WGS) entry which is preliminary data.</text>
</comment>
<gene>
    <name evidence="1" type="ORF">H710_00413</name>
</gene>
<dbReference type="EMBL" id="ASIV01000003">
    <property type="protein sequence ID" value="KEG20338.1"/>
    <property type="molecule type" value="Genomic_DNA"/>
</dbReference>
<name>A0A072R307_BARBA</name>
<protein>
    <submittedName>
        <fullName evidence="1">Uncharacterized protein</fullName>
    </submittedName>
</protein>
<proteinExistence type="predicted"/>
<dbReference type="AlphaFoldDB" id="A0A072R307"/>
<dbReference type="Proteomes" id="UP000031740">
    <property type="component" value="Unassembled WGS sequence"/>
</dbReference>
<evidence type="ECO:0000313" key="2">
    <source>
        <dbReference type="Proteomes" id="UP000031740"/>
    </source>
</evidence>
<reference evidence="1 2" key="1">
    <citation type="submission" date="2013-04" db="EMBL/GenBank/DDBJ databases">
        <title>The Genome Sequence of Bartonella bacilliformis Ver097.</title>
        <authorList>
            <consortium name="The Broad Institute Genomics Platform"/>
            <consortium name="The Broad Institute Genome Sequencing Center for Infectious Disease"/>
            <person name="Feldgarden M."/>
            <person name="Kirby J."/>
            <person name="Birtles R."/>
            <person name="Dasch G."/>
            <person name="Hendrix L."/>
            <person name="Koehler J."/>
            <person name="Walker B."/>
            <person name="Young S.K."/>
            <person name="Zeng Q."/>
            <person name="Gargeya S."/>
            <person name="Fitzgerald M."/>
            <person name="Haas B."/>
            <person name="Abouelleil A."/>
            <person name="Allen A.W."/>
            <person name="Alvarado L."/>
            <person name="Arachchi H.M."/>
            <person name="Berlin A.M."/>
            <person name="Chapman S.B."/>
            <person name="Gainer-Dewar J."/>
            <person name="Goldberg J."/>
            <person name="Griggs A."/>
            <person name="Gujja S."/>
            <person name="Hansen M."/>
            <person name="Howarth C."/>
            <person name="Imamovic A."/>
            <person name="Ireland A."/>
            <person name="Larimer J."/>
            <person name="McCowan C."/>
            <person name="Murphy C."/>
            <person name="Pearson M."/>
            <person name="Poon T.W."/>
            <person name="Priest M."/>
            <person name="Roberts A."/>
            <person name="Saif S."/>
            <person name="Shea T."/>
            <person name="Sisk P."/>
            <person name="Sykes S."/>
            <person name="Wortman J."/>
            <person name="Nusbaum C."/>
            <person name="Birren B."/>
        </authorList>
    </citation>
    <scope>NUCLEOTIDE SEQUENCE [LARGE SCALE GENOMIC DNA]</scope>
    <source>
        <strain evidence="1 2">Ver097</strain>
    </source>
</reference>
<evidence type="ECO:0000313" key="1">
    <source>
        <dbReference type="EMBL" id="KEG20338.1"/>
    </source>
</evidence>
<organism evidence="1 2">
    <name type="scientific">Bartonella bacilliformis Ver097</name>
    <dbReference type="NCBI Taxonomy" id="1293911"/>
    <lineage>
        <taxon>Bacteria</taxon>
        <taxon>Pseudomonadati</taxon>
        <taxon>Pseudomonadota</taxon>
        <taxon>Alphaproteobacteria</taxon>
        <taxon>Hyphomicrobiales</taxon>
        <taxon>Bartonellaceae</taxon>
        <taxon>Bartonella</taxon>
    </lineage>
</organism>
<accession>A0A072R307</accession>
<dbReference type="HOGENOM" id="CLU_3402249_0_0_5"/>
<sequence length="30" mass="3581">MWGLRSGRDAFKKENYFYSNEGVSFIDSLY</sequence>